<sequence>MFLEFINSQWHQNFKGNEVLYDRNWIKDFVLRFGLDSLAQPTNDNIESLIKLRNLLVTMLQEYLQNEKCSEDSWKTLNKLIESTTFHQKIEITDTIKVVKQPLEIIGHG</sequence>
<evidence type="ECO:0000313" key="2">
    <source>
        <dbReference type="Proteomes" id="UP000095209"/>
    </source>
</evidence>
<gene>
    <name evidence="1" type="ORF">BFG57_01260</name>
</gene>
<dbReference type="EMBL" id="MJEH01000022">
    <property type="protein sequence ID" value="OEH92662.1"/>
    <property type="molecule type" value="Genomic_DNA"/>
</dbReference>
<name>A0A1E5LF11_9BACI</name>
<dbReference type="AlphaFoldDB" id="A0A1E5LF11"/>
<proteinExistence type="predicted"/>
<organism evidence="1 2">
    <name type="scientific">Bacillus solimangrovi</name>
    <dbReference type="NCBI Taxonomy" id="1305675"/>
    <lineage>
        <taxon>Bacteria</taxon>
        <taxon>Bacillati</taxon>
        <taxon>Bacillota</taxon>
        <taxon>Bacilli</taxon>
        <taxon>Bacillales</taxon>
        <taxon>Bacillaceae</taxon>
        <taxon>Bacillus</taxon>
    </lineage>
</organism>
<comment type="caution">
    <text evidence="1">The sequence shown here is derived from an EMBL/GenBank/DDBJ whole genome shotgun (WGS) entry which is preliminary data.</text>
</comment>
<accession>A0A1E5LF11</accession>
<evidence type="ECO:0000313" key="1">
    <source>
        <dbReference type="EMBL" id="OEH92662.1"/>
    </source>
</evidence>
<dbReference type="Proteomes" id="UP000095209">
    <property type="component" value="Unassembled WGS sequence"/>
</dbReference>
<protein>
    <submittedName>
        <fullName evidence="1">Uncharacterized protein</fullName>
    </submittedName>
</protein>
<keyword evidence="2" id="KW-1185">Reference proteome</keyword>
<dbReference type="RefSeq" id="WP_069717103.1">
    <property type="nucleotide sequence ID" value="NZ_MJEH01000022.1"/>
</dbReference>
<reference evidence="1 2" key="1">
    <citation type="submission" date="2016-08" db="EMBL/GenBank/DDBJ databases">
        <title>Genome of Bacillus solimangrovi GH2-4.</title>
        <authorList>
            <person name="Lim S."/>
            <person name="Kim B.-C."/>
        </authorList>
    </citation>
    <scope>NUCLEOTIDE SEQUENCE [LARGE SCALE GENOMIC DNA]</scope>
    <source>
        <strain evidence="1 2">GH2-4</strain>
    </source>
</reference>